<organism evidence="2 3">
    <name type="scientific">Caerostris darwini</name>
    <dbReference type="NCBI Taxonomy" id="1538125"/>
    <lineage>
        <taxon>Eukaryota</taxon>
        <taxon>Metazoa</taxon>
        <taxon>Ecdysozoa</taxon>
        <taxon>Arthropoda</taxon>
        <taxon>Chelicerata</taxon>
        <taxon>Arachnida</taxon>
        <taxon>Araneae</taxon>
        <taxon>Araneomorphae</taxon>
        <taxon>Entelegynae</taxon>
        <taxon>Araneoidea</taxon>
        <taxon>Araneidae</taxon>
        <taxon>Caerostris</taxon>
    </lineage>
</organism>
<evidence type="ECO:0000313" key="3">
    <source>
        <dbReference type="Proteomes" id="UP001054837"/>
    </source>
</evidence>
<evidence type="ECO:0000313" key="2">
    <source>
        <dbReference type="EMBL" id="GIY12312.1"/>
    </source>
</evidence>
<name>A0AAV4QW26_9ARAC</name>
<gene>
    <name evidence="2" type="ORF">CDAR_266101</name>
</gene>
<dbReference type="Proteomes" id="UP001054837">
    <property type="component" value="Unassembled WGS sequence"/>
</dbReference>
<dbReference type="AlphaFoldDB" id="A0AAV4QW26"/>
<comment type="caution">
    <text evidence="2">The sequence shown here is derived from an EMBL/GenBank/DDBJ whole genome shotgun (WGS) entry which is preliminary data.</text>
</comment>
<evidence type="ECO:0000256" key="1">
    <source>
        <dbReference type="SAM" id="Phobius"/>
    </source>
</evidence>
<sequence length="106" mass="11877">MYVIFKGKGAEIYISPVELGLVVTATAAITFSGETVQLKANEVRVTFMSSESNKYSTGVNGKWVKLFEDRNALSLTAWIMFTIRRSILLSLFAWPFVYGLVLVNFL</sequence>
<keyword evidence="1" id="KW-0472">Membrane</keyword>
<reference evidence="2 3" key="1">
    <citation type="submission" date="2021-06" db="EMBL/GenBank/DDBJ databases">
        <title>Caerostris darwini draft genome.</title>
        <authorList>
            <person name="Kono N."/>
            <person name="Arakawa K."/>
        </authorList>
    </citation>
    <scope>NUCLEOTIDE SEQUENCE [LARGE SCALE GENOMIC DNA]</scope>
</reference>
<keyword evidence="1" id="KW-0812">Transmembrane</keyword>
<protein>
    <submittedName>
        <fullName evidence="2">Uncharacterized protein</fullName>
    </submittedName>
</protein>
<feature type="transmembrane region" description="Helical" evidence="1">
    <location>
        <begin position="87"/>
        <end position="105"/>
    </location>
</feature>
<accession>A0AAV4QW26</accession>
<dbReference type="EMBL" id="BPLQ01005017">
    <property type="protein sequence ID" value="GIY12312.1"/>
    <property type="molecule type" value="Genomic_DNA"/>
</dbReference>
<keyword evidence="3" id="KW-1185">Reference proteome</keyword>
<proteinExistence type="predicted"/>
<keyword evidence="1" id="KW-1133">Transmembrane helix</keyword>